<dbReference type="AlphaFoldDB" id="A0A1U7HB93"/>
<dbReference type="Gene3D" id="1.10.1400.10">
    <property type="match status" value="1"/>
</dbReference>
<keyword evidence="6" id="KW-0479">Metal-binding</keyword>
<dbReference type="InterPro" id="IPR023343">
    <property type="entry name" value="Penicillin_amidase_dom1"/>
</dbReference>
<gene>
    <name evidence="7" type="ORF">NIES593_17440</name>
</gene>
<dbReference type="Gene3D" id="2.30.120.10">
    <property type="match status" value="1"/>
</dbReference>
<sequence length="696" mass="77427">MLLKRLAFLLLISLTLAVCIIVKAPVRGISQTEILWDSWGVPHIYGRDFESLFKAFGWAQTQSHGNSILRLYGQARGRAAEYWGASYLSSDRYVKTMGIPARAQQWYEGQNTEIRRYLDAFAAGINDYAQKHPQEIDETVKVVLPVSGVDILAHLQRVIHFHFLANPQQVASLKTVPMRGGSNAWAIAPERSASGKAMLLANPHLPWSDFYLWYEAQLSAPGMNAYGATLVGMPVLAIAFNDNLGWTVTVNPIDGADIYQLTLKDGGYLFDGKVRPFESETQTITIKQKNGKFLEEQLKIERSIQGVIVARQGDKAFALRVAGLDRPNGLEQLLQMAKATNLKQFEGALEQLQLPLFNILYADRQGQILYLFNGEVPVRATGDWNYWQGIIPGDTSKTLWSKYHDYKDLPRLLNPPNGWLQNTNDPPWTSTFPTLLDPKNYPSYLAPSSLAEASNLLRSQRSIQLIEEADKLSFEEMLARKFSSRLELADRILEYLIPAARLLSNPLGQEAAKVLETWDRQTNADSKGAVLFTLWALTANPSQLFSKPWNENEALSTPTGLADVNNALAILEGVAAQVQLLYGSLDVSWGEVVRLRYGKQDLPASGAPGELGSFRVLDIATTKDERFSVVAGDSYIAAIEFGNPIKAKALTVYGNATQPNSSHVGDQLSLYAGGELRPVWRTRKEVEAHLESRQVF</sequence>
<dbReference type="EMBL" id="MRCB01000026">
    <property type="protein sequence ID" value="OKH20795.1"/>
    <property type="molecule type" value="Genomic_DNA"/>
</dbReference>
<dbReference type="Pfam" id="PF01804">
    <property type="entry name" value="Penicil_amidase"/>
    <property type="match status" value="1"/>
</dbReference>
<dbReference type="GO" id="GO:0016811">
    <property type="term" value="F:hydrolase activity, acting on carbon-nitrogen (but not peptide) bonds, in linear amides"/>
    <property type="evidence" value="ECO:0007669"/>
    <property type="project" value="InterPro"/>
</dbReference>
<feature type="binding site" evidence="6">
    <location>
        <position position="257"/>
    </location>
    <ligand>
        <name>Ca(2+)</name>
        <dbReference type="ChEBI" id="CHEBI:29108"/>
    </ligand>
</feature>
<dbReference type="PANTHER" id="PTHR34218">
    <property type="entry name" value="PEPTIDASE S45 PENICILLIN AMIDASE"/>
    <property type="match status" value="1"/>
</dbReference>
<dbReference type="InterPro" id="IPR014395">
    <property type="entry name" value="Pen/GL7ACA/AHL_acylase"/>
</dbReference>
<comment type="caution">
    <text evidence="7">The sequence shown here is derived from an EMBL/GenBank/DDBJ whole genome shotgun (WGS) entry which is preliminary data.</text>
</comment>
<evidence type="ECO:0000313" key="7">
    <source>
        <dbReference type="EMBL" id="OKH20795.1"/>
    </source>
</evidence>
<dbReference type="InterPro" id="IPR043146">
    <property type="entry name" value="Penicillin_amidase_N_B-knob"/>
</dbReference>
<dbReference type="STRING" id="1921803.NIES593_17440"/>
<protein>
    <submittedName>
        <fullName evidence="7">Acylase</fullName>
    </submittedName>
</protein>
<evidence type="ECO:0000256" key="4">
    <source>
        <dbReference type="ARBA" id="ARBA00023145"/>
    </source>
</evidence>
<evidence type="ECO:0000256" key="3">
    <source>
        <dbReference type="ARBA" id="ARBA00022801"/>
    </source>
</evidence>
<comment type="cofactor">
    <cofactor evidence="6">
        <name>Ca(2+)</name>
        <dbReference type="ChEBI" id="CHEBI:29108"/>
    </cofactor>
    <text evidence="6">Binds 1 Ca(2+) ion per dimer.</text>
</comment>
<dbReference type="PIRSF" id="PIRSF001227">
    <property type="entry name" value="Pen_acylase"/>
    <property type="match status" value="1"/>
</dbReference>
<evidence type="ECO:0000256" key="2">
    <source>
        <dbReference type="ARBA" id="ARBA00022729"/>
    </source>
</evidence>
<comment type="similarity">
    <text evidence="1">Belongs to the peptidase S45 family.</text>
</comment>
<dbReference type="Gene3D" id="1.10.439.10">
    <property type="entry name" value="Penicillin Amidohydrolase, domain 1"/>
    <property type="match status" value="1"/>
</dbReference>
<keyword evidence="6" id="KW-0106">Calcium</keyword>
<dbReference type="InterPro" id="IPR043147">
    <property type="entry name" value="Penicillin_amidase_A-knob"/>
</dbReference>
<organism evidence="7 8">
    <name type="scientific">Hydrococcus rivularis NIES-593</name>
    <dbReference type="NCBI Taxonomy" id="1921803"/>
    <lineage>
        <taxon>Bacteria</taxon>
        <taxon>Bacillati</taxon>
        <taxon>Cyanobacteriota</taxon>
        <taxon>Cyanophyceae</taxon>
        <taxon>Pleurocapsales</taxon>
        <taxon>Hydrococcaceae</taxon>
        <taxon>Hydrococcus</taxon>
    </lineage>
</organism>
<dbReference type="SUPFAM" id="SSF56235">
    <property type="entry name" value="N-terminal nucleophile aminohydrolases (Ntn hydrolases)"/>
    <property type="match status" value="1"/>
</dbReference>
<feature type="binding site" evidence="6">
    <location>
        <position position="254"/>
    </location>
    <ligand>
        <name>Ca(2+)</name>
        <dbReference type="ChEBI" id="CHEBI:29108"/>
    </ligand>
</feature>
<dbReference type="Gene3D" id="3.60.20.10">
    <property type="entry name" value="Glutamine Phosphoribosylpyrophosphate, subunit 1, domain 1"/>
    <property type="match status" value="1"/>
</dbReference>
<accession>A0A1U7HB93</accession>
<dbReference type="InterPro" id="IPR029055">
    <property type="entry name" value="Ntn_hydrolases_N"/>
</dbReference>
<feature type="active site" description="Nucleophile" evidence="5">
    <location>
        <position position="182"/>
    </location>
</feature>
<keyword evidence="2" id="KW-0732">Signal</keyword>
<dbReference type="InterPro" id="IPR002692">
    <property type="entry name" value="S45"/>
</dbReference>
<dbReference type="GO" id="GO:0017000">
    <property type="term" value="P:antibiotic biosynthetic process"/>
    <property type="evidence" value="ECO:0007669"/>
    <property type="project" value="InterPro"/>
</dbReference>
<keyword evidence="3" id="KW-0378">Hydrolase</keyword>
<name>A0A1U7HB93_9CYAN</name>
<dbReference type="PANTHER" id="PTHR34218:SF3">
    <property type="entry name" value="ACYL-HOMOSERINE LACTONE ACYLASE PVDQ"/>
    <property type="match status" value="1"/>
</dbReference>
<proteinExistence type="inferred from homology"/>
<evidence type="ECO:0000256" key="5">
    <source>
        <dbReference type="PIRSR" id="PIRSR001227-1"/>
    </source>
</evidence>
<dbReference type="RefSeq" id="WP_073600798.1">
    <property type="nucleotide sequence ID" value="NZ_MRCB01000026.1"/>
</dbReference>
<evidence type="ECO:0000256" key="6">
    <source>
        <dbReference type="PIRSR" id="PIRSR001227-2"/>
    </source>
</evidence>
<keyword evidence="8" id="KW-1185">Reference proteome</keyword>
<keyword evidence="4" id="KW-0865">Zymogen</keyword>
<dbReference type="OrthoDB" id="9759796at2"/>
<evidence type="ECO:0000256" key="1">
    <source>
        <dbReference type="ARBA" id="ARBA00006586"/>
    </source>
</evidence>
<dbReference type="GO" id="GO:0046872">
    <property type="term" value="F:metal ion binding"/>
    <property type="evidence" value="ECO:0007669"/>
    <property type="project" value="UniProtKB-KW"/>
</dbReference>
<evidence type="ECO:0000313" key="8">
    <source>
        <dbReference type="Proteomes" id="UP000186868"/>
    </source>
</evidence>
<reference evidence="7 8" key="1">
    <citation type="submission" date="2016-11" db="EMBL/GenBank/DDBJ databases">
        <title>Draft Genome Sequences of Nine Cyanobacterial Strains from Diverse Habitats.</title>
        <authorList>
            <person name="Zhu T."/>
            <person name="Hou S."/>
            <person name="Lu X."/>
            <person name="Hess W.R."/>
        </authorList>
    </citation>
    <scope>NUCLEOTIDE SEQUENCE [LARGE SCALE GENOMIC DNA]</scope>
    <source>
        <strain evidence="7 8">NIES-593</strain>
    </source>
</reference>
<dbReference type="Proteomes" id="UP000186868">
    <property type="component" value="Unassembled WGS sequence"/>
</dbReference>
<dbReference type="CDD" id="cd01936">
    <property type="entry name" value="Ntn_CA"/>
    <property type="match status" value="1"/>
</dbReference>